<dbReference type="EnsemblProtists" id="EKX38064">
    <property type="protein sequence ID" value="EKX38064"/>
    <property type="gene ID" value="GUITHDRAFT_154804"/>
</dbReference>
<dbReference type="RefSeq" id="XP_005825044.1">
    <property type="nucleotide sequence ID" value="XM_005824987.1"/>
</dbReference>
<proteinExistence type="predicted"/>
<evidence type="ECO:0000313" key="2">
    <source>
        <dbReference type="EMBL" id="EKX38064.1"/>
    </source>
</evidence>
<sequence length="78" mass="8709">MPSHRALNSIDAPSCSSCPPPPPFSLSPETWKSFSLDKRRRLSCLANSIALVQKRMEQRHLGELAELPSISRRASRAH</sequence>
<dbReference type="Proteomes" id="UP000011087">
    <property type="component" value="Unassembled WGS sequence"/>
</dbReference>
<evidence type="ECO:0000313" key="3">
    <source>
        <dbReference type="EnsemblProtists" id="EKX38064"/>
    </source>
</evidence>
<gene>
    <name evidence="2" type="ORF">GUITHDRAFT_154804</name>
</gene>
<organism evidence="2">
    <name type="scientific">Guillardia theta (strain CCMP2712)</name>
    <name type="common">Cryptophyte</name>
    <dbReference type="NCBI Taxonomy" id="905079"/>
    <lineage>
        <taxon>Eukaryota</taxon>
        <taxon>Cryptophyceae</taxon>
        <taxon>Pyrenomonadales</taxon>
        <taxon>Geminigeraceae</taxon>
        <taxon>Guillardia</taxon>
    </lineage>
</organism>
<evidence type="ECO:0000256" key="1">
    <source>
        <dbReference type="SAM" id="MobiDB-lite"/>
    </source>
</evidence>
<dbReference type="PaxDb" id="55529-EKX38064"/>
<reference evidence="3" key="3">
    <citation type="submission" date="2015-06" db="UniProtKB">
        <authorList>
            <consortium name="EnsemblProtists"/>
        </authorList>
    </citation>
    <scope>IDENTIFICATION</scope>
</reference>
<dbReference type="KEGG" id="gtt:GUITHDRAFT_154804"/>
<reference evidence="4" key="2">
    <citation type="submission" date="2012-11" db="EMBL/GenBank/DDBJ databases">
        <authorList>
            <person name="Kuo A."/>
            <person name="Curtis B.A."/>
            <person name="Tanifuji G."/>
            <person name="Burki F."/>
            <person name="Gruber A."/>
            <person name="Irimia M."/>
            <person name="Maruyama S."/>
            <person name="Arias M.C."/>
            <person name="Ball S.G."/>
            <person name="Gile G.H."/>
            <person name="Hirakawa Y."/>
            <person name="Hopkins J.F."/>
            <person name="Rensing S.A."/>
            <person name="Schmutz J."/>
            <person name="Symeonidi A."/>
            <person name="Elias M."/>
            <person name="Eveleigh R.J."/>
            <person name="Herman E.K."/>
            <person name="Klute M.J."/>
            <person name="Nakayama T."/>
            <person name="Obornik M."/>
            <person name="Reyes-Prieto A."/>
            <person name="Armbrust E.V."/>
            <person name="Aves S.J."/>
            <person name="Beiko R.G."/>
            <person name="Coutinho P."/>
            <person name="Dacks J.B."/>
            <person name="Durnford D.G."/>
            <person name="Fast N.M."/>
            <person name="Green B.R."/>
            <person name="Grisdale C."/>
            <person name="Hempe F."/>
            <person name="Henrissat B."/>
            <person name="Hoppner M.P."/>
            <person name="Ishida K.-I."/>
            <person name="Kim E."/>
            <person name="Koreny L."/>
            <person name="Kroth P.G."/>
            <person name="Liu Y."/>
            <person name="Malik S.-B."/>
            <person name="Maier U.G."/>
            <person name="McRose D."/>
            <person name="Mock T."/>
            <person name="Neilson J.A."/>
            <person name="Onodera N.T."/>
            <person name="Poole A.M."/>
            <person name="Pritham E.J."/>
            <person name="Richards T.A."/>
            <person name="Rocap G."/>
            <person name="Roy S.W."/>
            <person name="Sarai C."/>
            <person name="Schaack S."/>
            <person name="Shirato S."/>
            <person name="Slamovits C.H."/>
            <person name="Spencer D.F."/>
            <person name="Suzuki S."/>
            <person name="Worden A.Z."/>
            <person name="Zauner S."/>
            <person name="Barry K."/>
            <person name="Bell C."/>
            <person name="Bharti A.K."/>
            <person name="Crow J.A."/>
            <person name="Grimwood J."/>
            <person name="Kramer R."/>
            <person name="Lindquist E."/>
            <person name="Lucas S."/>
            <person name="Salamov A."/>
            <person name="McFadden G.I."/>
            <person name="Lane C.E."/>
            <person name="Keeling P.J."/>
            <person name="Gray M.W."/>
            <person name="Grigoriev I.V."/>
            <person name="Archibald J.M."/>
        </authorList>
    </citation>
    <scope>NUCLEOTIDE SEQUENCE</scope>
    <source>
        <strain evidence="4">CCMP2712</strain>
    </source>
</reference>
<evidence type="ECO:0000313" key="4">
    <source>
        <dbReference type="Proteomes" id="UP000011087"/>
    </source>
</evidence>
<name>L1IQA3_GUITC</name>
<dbReference type="EMBL" id="JH993052">
    <property type="protein sequence ID" value="EKX38064.1"/>
    <property type="molecule type" value="Genomic_DNA"/>
</dbReference>
<keyword evidence="4" id="KW-1185">Reference proteome</keyword>
<reference evidence="2 4" key="1">
    <citation type="journal article" date="2012" name="Nature">
        <title>Algal genomes reveal evolutionary mosaicism and the fate of nucleomorphs.</title>
        <authorList>
            <consortium name="DOE Joint Genome Institute"/>
            <person name="Curtis B.A."/>
            <person name="Tanifuji G."/>
            <person name="Burki F."/>
            <person name="Gruber A."/>
            <person name="Irimia M."/>
            <person name="Maruyama S."/>
            <person name="Arias M.C."/>
            <person name="Ball S.G."/>
            <person name="Gile G.H."/>
            <person name="Hirakawa Y."/>
            <person name="Hopkins J.F."/>
            <person name="Kuo A."/>
            <person name="Rensing S.A."/>
            <person name="Schmutz J."/>
            <person name="Symeonidi A."/>
            <person name="Elias M."/>
            <person name="Eveleigh R.J."/>
            <person name="Herman E.K."/>
            <person name="Klute M.J."/>
            <person name="Nakayama T."/>
            <person name="Obornik M."/>
            <person name="Reyes-Prieto A."/>
            <person name="Armbrust E.V."/>
            <person name="Aves S.J."/>
            <person name="Beiko R.G."/>
            <person name="Coutinho P."/>
            <person name="Dacks J.B."/>
            <person name="Durnford D.G."/>
            <person name="Fast N.M."/>
            <person name="Green B.R."/>
            <person name="Grisdale C.J."/>
            <person name="Hempel F."/>
            <person name="Henrissat B."/>
            <person name="Hoppner M.P."/>
            <person name="Ishida K."/>
            <person name="Kim E."/>
            <person name="Koreny L."/>
            <person name="Kroth P.G."/>
            <person name="Liu Y."/>
            <person name="Malik S.B."/>
            <person name="Maier U.G."/>
            <person name="McRose D."/>
            <person name="Mock T."/>
            <person name="Neilson J.A."/>
            <person name="Onodera N.T."/>
            <person name="Poole A.M."/>
            <person name="Pritham E.J."/>
            <person name="Richards T.A."/>
            <person name="Rocap G."/>
            <person name="Roy S.W."/>
            <person name="Sarai C."/>
            <person name="Schaack S."/>
            <person name="Shirato S."/>
            <person name="Slamovits C.H."/>
            <person name="Spencer D.F."/>
            <person name="Suzuki S."/>
            <person name="Worden A.Z."/>
            <person name="Zauner S."/>
            <person name="Barry K."/>
            <person name="Bell C."/>
            <person name="Bharti A.K."/>
            <person name="Crow J.A."/>
            <person name="Grimwood J."/>
            <person name="Kramer R."/>
            <person name="Lindquist E."/>
            <person name="Lucas S."/>
            <person name="Salamov A."/>
            <person name="McFadden G.I."/>
            <person name="Lane C.E."/>
            <person name="Keeling P.J."/>
            <person name="Gray M.W."/>
            <person name="Grigoriev I.V."/>
            <person name="Archibald J.M."/>
        </authorList>
    </citation>
    <scope>NUCLEOTIDE SEQUENCE</scope>
    <source>
        <strain evidence="2 4">CCMP2712</strain>
    </source>
</reference>
<dbReference type="GeneID" id="17294771"/>
<feature type="region of interest" description="Disordered" evidence="1">
    <location>
        <begin position="1"/>
        <end position="23"/>
    </location>
</feature>
<protein>
    <submittedName>
        <fullName evidence="2 3">Uncharacterized protein</fullName>
    </submittedName>
</protein>
<dbReference type="AlphaFoldDB" id="L1IQA3"/>
<accession>L1IQA3</accession>
<dbReference type="HOGENOM" id="CLU_2627175_0_0_1"/>